<feature type="domain" description="Potassium channel" evidence="9">
    <location>
        <begin position="119"/>
        <end position="192"/>
    </location>
</feature>
<keyword evidence="2" id="KW-0813">Transport</keyword>
<dbReference type="GO" id="GO:0034220">
    <property type="term" value="P:monoatomic ion transmembrane transport"/>
    <property type="evidence" value="ECO:0007669"/>
    <property type="project" value="UniProtKB-KW"/>
</dbReference>
<sequence>MSSKIKTAYEVTLFSLALTAVLLMWSDNQTSIIINRIVWIVFVIDFSIRLYSTNDKWRYIKKNPFDLIAIIPFDAIFQLARVARLIRFVRVLLLAKHYFKPFWAIMRTNNLDKVIAFSIILVLLTSIPIMYIEPSIDTYQDALWWSIVTATTVGYGDISPVTGLGRMIAMILMFVGIGLIGMITGSIATYFIKDEASEDHTILHIKHELDRFEELEPHEVDRLITLMQTLKNEKLDHTK</sequence>
<keyword evidence="3 8" id="KW-0812">Transmembrane</keyword>
<proteinExistence type="predicted"/>
<gene>
    <name evidence="10" type="ORF">ABID56_000650</name>
</gene>
<organism evidence="10 11">
    <name type="scientific">Alkalibacillus flavidus</name>
    <dbReference type="NCBI Taxonomy" id="546021"/>
    <lineage>
        <taxon>Bacteria</taxon>
        <taxon>Bacillati</taxon>
        <taxon>Bacillota</taxon>
        <taxon>Bacilli</taxon>
        <taxon>Bacillales</taxon>
        <taxon>Bacillaceae</taxon>
        <taxon>Alkalibacillus</taxon>
    </lineage>
</organism>
<dbReference type="InterPro" id="IPR013099">
    <property type="entry name" value="K_chnl_dom"/>
</dbReference>
<evidence type="ECO:0000256" key="7">
    <source>
        <dbReference type="ARBA" id="ARBA00023303"/>
    </source>
</evidence>
<evidence type="ECO:0000256" key="8">
    <source>
        <dbReference type="SAM" id="Phobius"/>
    </source>
</evidence>
<evidence type="ECO:0000259" key="9">
    <source>
        <dbReference type="Pfam" id="PF07885"/>
    </source>
</evidence>
<evidence type="ECO:0000256" key="4">
    <source>
        <dbReference type="ARBA" id="ARBA00022989"/>
    </source>
</evidence>
<feature type="transmembrane region" description="Helical" evidence="8">
    <location>
        <begin position="7"/>
        <end position="26"/>
    </location>
</feature>
<dbReference type="Gene3D" id="1.10.287.70">
    <property type="match status" value="1"/>
</dbReference>
<evidence type="ECO:0000256" key="3">
    <source>
        <dbReference type="ARBA" id="ARBA00022692"/>
    </source>
</evidence>
<keyword evidence="11" id="KW-1185">Reference proteome</keyword>
<dbReference type="SUPFAM" id="SSF81324">
    <property type="entry name" value="Voltage-gated potassium channels"/>
    <property type="match status" value="1"/>
</dbReference>
<comment type="subcellular location">
    <subcellularLocation>
        <location evidence="1">Membrane</location>
        <topology evidence="1">Multi-pass membrane protein</topology>
    </subcellularLocation>
</comment>
<dbReference type="InterPro" id="IPR027359">
    <property type="entry name" value="Volt_channel_dom_sf"/>
</dbReference>
<keyword evidence="7 10" id="KW-0407">Ion channel</keyword>
<keyword evidence="4 8" id="KW-1133">Transmembrane helix</keyword>
<dbReference type="Gene3D" id="1.20.120.350">
    <property type="entry name" value="Voltage-gated potassium channels. Chain C"/>
    <property type="match status" value="1"/>
</dbReference>
<comment type="caution">
    <text evidence="10">The sequence shown here is derived from an EMBL/GenBank/DDBJ whole genome shotgun (WGS) entry which is preliminary data.</text>
</comment>
<feature type="transmembrane region" description="Helical" evidence="8">
    <location>
        <begin position="167"/>
        <end position="192"/>
    </location>
</feature>
<evidence type="ECO:0000256" key="6">
    <source>
        <dbReference type="ARBA" id="ARBA00023136"/>
    </source>
</evidence>
<dbReference type="RefSeq" id="WP_354219186.1">
    <property type="nucleotide sequence ID" value="NZ_JBEPMX010000002.1"/>
</dbReference>
<dbReference type="InterPro" id="IPR028325">
    <property type="entry name" value="VG_K_chnl"/>
</dbReference>
<dbReference type="Proteomes" id="UP001549167">
    <property type="component" value="Unassembled WGS sequence"/>
</dbReference>
<dbReference type="Pfam" id="PF07885">
    <property type="entry name" value="Ion_trans_2"/>
    <property type="match status" value="1"/>
</dbReference>
<evidence type="ECO:0000313" key="10">
    <source>
        <dbReference type="EMBL" id="MET3682569.1"/>
    </source>
</evidence>
<name>A0ABV2KT60_9BACI</name>
<evidence type="ECO:0000256" key="1">
    <source>
        <dbReference type="ARBA" id="ARBA00004141"/>
    </source>
</evidence>
<accession>A0ABV2KT60</accession>
<feature type="transmembrane region" description="Helical" evidence="8">
    <location>
        <begin position="114"/>
        <end position="132"/>
    </location>
</feature>
<keyword evidence="5" id="KW-0406">Ion transport</keyword>
<dbReference type="EMBL" id="JBEPMX010000002">
    <property type="protein sequence ID" value="MET3682569.1"/>
    <property type="molecule type" value="Genomic_DNA"/>
</dbReference>
<dbReference type="PANTHER" id="PTHR11537">
    <property type="entry name" value="VOLTAGE-GATED POTASSIUM CHANNEL"/>
    <property type="match status" value="1"/>
</dbReference>
<reference evidence="10 11" key="1">
    <citation type="submission" date="2024-06" db="EMBL/GenBank/DDBJ databases">
        <title>Genomic Encyclopedia of Type Strains, Phase IV (KMG-IV): sequencing the most valuable type-strain genomes for metagenomic binning, comparative biology and taxonomic classification.</title>
        <authorList>
            <person name="Goeker M."/>
        </authorList>
    </citation>
    <scope>NUCLEOTIDE SEQUENCE [LARGE SCALE GENOMIC DNA]</scope>
    <source>
        <strain evidence="10 11">DSM 23520</strain>
    </source>
</reference>
<evidence type="ECO:0000256" key="5">
    <source>
        <dbReference type="ARBA" id="ARBA00023065"/>
    </source>
</evidence>
<feature type="transmembrane region" description="Helical" evidence="8">
    <location>
        <begin position="32"/>
        <end position="52"/>
    </location>
</feature>
<dbReference type="PANTHER" id="PTHR11537:SF254">
    <property type="entry name" value="POTASSIUM VOLTAGE-GATED CHANNEL PROTEIN SHAB"/>
    <property type="match status" value="1"/>
</dbReference>
<protein>
    <submittedName>
        <fullName evidence="10">Voltage-gated potassium channel</fullName>
    </submittedName>
</protein>
<evidence type="ECO:0000313" key="11">
    <source>
        <dbReference type="Proteomes" id="UP001549167"/>
    </source>
</evidence>
<evidence type="ECO:0000256" key="2">
    <source>
        <dbReference type="ARBA" id="ARBA00022448"/>
    </source>
</evidence>
<keyword evidence="6 8" id="KW-0472">Membrane</keyword>